<dbReference type="RefSeq" id="WP_065835771.1">
    <property type="nucleotide sequence ID" value="NZ_LGSI01000068.1"/>
</dbReference>
<evidence type="ECO:0000313" key="3">
    <source>
        <dbReference type="Proteomes" id="UP000093104"/>
    </source>
</evidence>
<dbReference type="AlphaFoldDB" id="A0A1C7YXF7"/>
<reference evidence="2 3" key="1">
    <citation type="submission" date="2015-07" db="EMBL/GenBank/DDBJ databases">
        <title>Draft genome sequence of a diazotrophic, plant growth-promoting rhizobacterium of the Pseudomonas syringae complex.</title>
        <authorList>
            <person name="Patten C.L."/>
            <person name="Jeong H."/>
        </authorList>
    </citation>
    <scope>NUCLEOTIDE SEQUENCE [LARGE SCALE GENOMIC DNA]</scope>
    <source>
        <strain evidence="2 3">GR12-2</strain>
    </source>
</reference>
<evidence type="ECO:0000259" key="1">
    <source>
        <dbReference type="Pfam" id="PF18974"/>
    </source>
</evidence>
<dbReference type="Pfam" id="PF18974">
    <property type="entry name" value="DUF5710"/>
    <property type="match status" value="1"/>
</dbReference>
<sequence>MSKRVDLAVPFEEKDDAKHFGVEWDEENRVWWTTEDQMCEELERWLPFTPTPDEVIQSLPRLKSTASEIEHVKLLSQTCEFREWMLLMLPDGLWGAFWRDDLDTNFASSVVIGDYDKGCRFISKKPSEVLDFMRENRLYTGPLRTSERDWARDKNEPEIPSEAEDAPCCFGQLTIGGKTIEIQLPWVCEGLIGHLAENSPMPSMSSRLSAEIFEYLDRHTPASVKYPLIKQIAYSEEISQKLRVPLPWSARQNRVACQSFIDTHKADLTMYRSMHKDLHRGSWSLVKQINDYIKWSTARSMLSAGIPWETIAEHLGVKTKITIEKYATKADEAERESPELLSAPLYLDLIKLGTGGESVDLAVSRMIDDQVWEEFSHERLVRSLLKEAQTVSET</sequence>
<proteinExistence type="predicted"/>
<evidence type="ECO:0000313" key="2">
    <source>
        <dbReference type="EMBL" id="OCR22361.1"/>
    </source>
</evidence>
<name>A0A1C7YXF7_PSESX</name>
<dbReference type="OrthoDB" id="7235451at2"/>
<comment type="caution">
    <text evidence="2">The sequence shown here is derived from an EMBL/GenBank/DDBJ whole genome shotgun (WGS) entry which is preliminary data.</text>
</comment>
<dbReference type="InterPro" id="IPR043764">
    <property type="entry name" value="DUF5710"/>
</dbReference>
<organism evidence="2 3">
    <name type="scientific">Pseudomonas syringae</name>
    <dbReference type="NCBI Taxonomy" id="317"/>
    <lineage>
        <taxon>Bacteria</taxon>
        <taxon>Pseudomonadati</taxon>
        <taxon>Pseudomonadota</taxon>
        <taxon>Gammaproteobacteria</taxon>
        <taxon>Pseudomonadales</taxon>
        <taxon>Pseudomonadaceae</taxon>
        <taxon>Pseudomonas</taxon>
    </lineage>
</organism>
<gene>
    <name evidence="2" type="ORF">AFK24_24980</name>
</gene>
<dbReference type="Proteomes" id="UP000093104">
    <property type="component" value="Unassembled WGS sequence"/>
</dbReference>
<accession>A0A1C7YXF7</accession>
<protein>
    <recommendedName>
        <fullName evidence="1">DUF5710 domain-containing protein</fullName>
    </recommendedName>
</protein>
<dbReference type="EMBL" id="LGSI01000068">
    <property type="protein sequence ID" value="OCR22361.1"/>
    <property type="molecule type" value="Genomic_DNA"/>
</dbReference>
<feature type="domain" description="DUF5710" evidence="1">
    <location>
        <begin position="4"/>
        <end position="47"/>
    </location>
</feature>